<geneLocation type="plasmid" evidence="1 2">
    <name>p174778</name>
</geneLocation>
<evidence type="ECO:0000313" key="1">
    <source>
        <dbReference type="EMBL" id="AOM14304.1"/>
    </source>
</evidence>
<sequence length="43" mass="4889">MVRYYTSFSKNKAVYLRLAPEGAMDAPGPLLLPKKMSNLFIKK</sequence>
<proteinExistence type="predicted"/>
<dbReference type="Proteomes" id="UP000192743">
    <property type="component" value="Plasmid p174778"/>
</dbReference>
<dbReference type="EMBL" id="CP015251">
    <property type="protein sequence ID" value="AOM14304.1"/>
    <property type="molecule type" value="Genomic_DNA"/>
</dbReference>
<dbReference type="AlphaFoldDB" id="A0A9W3SZD3"/>
<protein>
    <submittedName>
        <fullName evidence="1">Uncharacterized protein</fullName>
    </submittedName>
</protein>
<organism evidence="1 2">
    <name type="scientific">Bacillus thuringiensis Bt18247</name>
    <dbReference type="NCBI Taxonomy" id="1423143"/>
    <lineage>
        <taxon>Bacteria</taxon>
        <taxon>Bacillati</taxon>
        <taxon>Bacillota</taxon>
        <taxon>Bacilli</taxon>
        <taxon>Bacillales</taxon>
        <taxon>Bacillaceae</taxon>
        <taxon>Bacillus</taxon>
        <taxon>Bacillus cereus group</taxon>
    </lineage>
</organism>
<evidence type="ECO:0000313" key="2">
    <source>
        <dbReference type="Proteomes" id="UP000192743"/>
    </source>
</evidence>
<reference evidence="1 2" key="1">
    <citation type="submission" date="2016-02" db="EMBL/GenBank/DDBJ databases">
        <title>Comparative analysis of three nematocidal Bacillus thuringiensis strains.</title>
        <authorList>
            <person name="Hollensteiner J."/>
            <person name="Kloesener M."/>
            <person name="Bunk B."/>
            <person name="Sproeer C."/>
            <person name="Rosenstiel P."/>
            <person name="Schulte-Iserlohe R."/>
            <person name="Schulenburg H."/>
            <person name="Liesegang H."/>
        </authorList>
    </citation>
    <scope>NUCLEOTIDE SEQUENCE [LARGE SCALE GENOMIC DNA]</scope>
    <source>
        <strain evidence="1 2">Bt18247</strain>
        <plasmid evidence="1 2">p174778</plasmid>
    </source>
</reference>
<keyword evidence="1" id="KW-0614">Plasmid</keyword>
<name>A0A9W3SZD3_BACTU</name>
<accession>A0A9W3SZD3</accession>
<gene>
    <name evidence="1" type="ORF">BTI247_59740</name>
</gene>